<gene>
    <name evidence="3" type="ORF">RI845_09450</name>
</gene>
<keyword evidence="1" id="KW-0732">Signal</keyword>
<proteinExistence type="predicted"/>
<accession>A0ABY9TCX8</accession>
<dbReference type="RefSeq" id="WP_348385944.1">
    <property type="nucleotide sequence ID" value="NZ_CP134146.1"/>
</dbReference>
<evidence type="ECO:0000259" key="2">
    <source>
        <dbReference type="Pfam" id="PF01551"/>
    </source>
</evidence>
<dbReference type="EMBL" id="CP134146">
    <property type="protein sequence ID" value="WNC66779.1"/>
    <property type="molecule type" value="Genomic_DNA"/>
</dbReference>
<dbReference type="Gene3D" id="2.70.70.10">
    <property type="entry name" value="Glucose Permease (Domain IIA)"/>
    <property type="match status" value="1"/>
</dbReference>
<dbReference type="Proteomes" id="UP001248581">
    <property type="component" value="Chromosome"/>
</dbReference>
<dbReference type="EC" id="3.4.-.-" evidence="3"/>
<dbReference type="SUPFAM" id="SSF51261">
    <property type="entry name" value="Duplicated hybrid motif"/>
    <property type="match status" value="1"/>
</dbReference>
<dbReference type="InterPro" id="IPR011055">
    <property type="entry name" value="Dup_hybrid_motif"/>
</dbReference>
<dbReference type="CDD" id="cd12797">
    <property type="entry name" value="M23_peptidase"/>
    <property type="match status" value="1"/>
</dbReference>
<keyword evidence="4" id="KW-1185">Reference proteome</keyword>
<feature type="domain" description="M23ase beta-sheet core" evidence="2">
    <location>
        <begin position="173"/>
        <end position="268"/>
    </location>
</feature>
<organism evidence="3 4">
    <name type="scientific">Thalassotalea nanhaiensis</name>
    <dbReference type="NCBI Taxonomy" id="3065648"/>
    <lineage>
        <taxon>Bacteria</taxon>
        <taxon>Pseudomonadati</taxon>
        <taxon>Pseudomonadota</taxon>
        <taxon>Gammaproteobacteria</taxon>
        <taxon>Alteromonadales</taxon>
        <taxon>Colwelliaceae</taxon>
        <taxon>Thalassotalea</taxon>
    </lineage>
</organism>
<feature type="chain" id="PRO_5046448648" evidence="1">
    <location>
        <begin position="26"/>
        <end position="289"/>
    </location>
</feature>
<reference evidence="4" key="1">
    <citation type="submission" date="2023-09" db="EMBL/GenBank/DDBJ databases">
        <authorList>
            <person name="Li S."/>
            <person name="Li X."/>
            <person name="Zhang C."/>
            <person name="Zhao Z."/>
        </authorList>
    </citation>
    <scope>NUCLEOTIDE SEQUENCE [LARGE SCALE GENOMIC DNA]</scope>
    <source>
        <strain evidence="4">SQ345</strain>
    </source>
</reference>
<protein>
    <submittedName>
        <fullName evidence="3">M23 family metallopeptidase</fullName>
        <ecNumber evidence="3">3.4.-.-</ecNumber>
    </submittedName>
</protein>
<keyword evidence="3" id="KW-0378">Hydrolase</keyword>
<sequence>MLKKYLVGKVVSGLLLACLSQSIQAKVSLELDGEITQGGLVVGKTSPGNEVYYDKDPLKVSRHGLFTLGFSRDDDQTHELKIIKSDGQKLVQYLTPTKRKYNVQSIEGIDKKIMEPSAEALKQIAKDSIQIRAARAISSDNIDFAHGFKAPATGRITGVYGSQRIYNGVPKNPHYGLDYAGPKGTAVKSPAAGVITLWAPNMFYSGGTLIIDHGHGITSTFLHLSASKVDVGDKVLQGQPIAEIGSTGRSTGPHLDWRVNWHNVRLDPALALTLPNSHTFKPKKTKAAE</sequence>
<evidence type="ECO:0000313" key="4">
    <source>
        <dbReference type="Proteomes" id="UP001248581"/>
    </source>
</evidence>
<dbReference type="GO" id="GO:0016787">
    <property type="term" value="F:hydrolase activity"/>
    <property type="evidence" value="ECO:0007669"/>
    <property type="project" value="UniProtKB-KW"/>
</dbReference>
<evidence type="ECO:0000256" key="1">
    <source>
        <dbReference type="SAM" id="SignalP"/>
    </source>
</evidence>
<dbReference type="PANTHER" id="PTHR21666:SF285">
    <property type="entry name" value="M23 FAMILY METALLOPEPTIDASE"/>
    <property type="match status" value="1"/>
</dbReference>
<dbReference type="PANTHER" id="PTHR21666">
    <property type="entry name" value="PEPTIDASE-RELATED"/>
    <property type="match status" value="1"/>
</dbReference>
<dbReference type="InterPro" id="IPR016047">
    <property type="entry name" value="M23ase_b-sheet_dom"/>
</dbReference>
<dbReference type="InterPro" id="IPR050570">
    <property type="entry name" value="Cell_wall_metabolism_enzyme"/>
</dbReference>
<feature type="signal peptide" evidence="1">
    <location>
        <begin position="1"/>
        <end position="25"/>
    </location>
</feature>
<dbReference type="Pfam" id="PF01551">
    <property type="entry name" value="Peptidase_M23"/>
    <property type="match status" value="1"/>
</dbReference>
<name>A0ABY9TCX8_9GAMM</name>
<evidence type="ECO:0000313" key="3">
    <source>
        <dbReference type="EMBL" id="WNC66779.1"/>
    </source>
</evidence>